<sequence>MHNCLHIAEILSIIFHHIGHQDNDSRRTLAALTRTCRTFHEPAIAVLWANLDDLSPLVRCLPRDLWMMTSMMREITLKRPMCAEDWVIFRRYSRRVQCLSIQSSQTTLRIYNPIDRQVILALSHPPTILPLFPNLQRLDCFDSRDEILSFVRLVFGPKITHLSLSILEHDMSQLSLLPSVGVLCPSIRSVRFRLHGASLFQSQVMSDAVCKWDSIEKLDCGLLNEKALIHLAGLDSLRSLSCTVSQLISYPNSIGHGCNPTFPNLEDLSLTSVDSFVSFSSFFRSIRSLPKKLQFYLDEEFPSDELRDLLATLSTKSSHDNLQIIHIEELMEFMSPRLHSTITIDTLRPLLSFSRLQLVFIDTLCPISLDDAALTEMAAAWPNLGTLSLNTDHGCRSQSHVTFKGLISLLKLCPKLHTLSMVVDTTILDLPKSGRPGGGVCNRNITELTLSDSKIEDSIKVASILSDILPCVKEICAWSSETLFSLPEAEGYILKWEEVGKLLRAFASVREEERAWKEDRSVVGEVGV</sequence>
<name>F8PJF5_SERL3</name>
<accession>F8PJF5</accession>
<dbReference type="InParanoid" id="F8PJF5"/>
<dbReference type="InterPro" id="IPR032675">
    <property type="entry name" value="LRR_dom_sf"/>
</dbReference>
<evidence type="ECO:0000313" key="2">
    <source>
        <dbReference type="Proteomes" id="UP000008063"/>
    </source>
</evidence>
<evidence type="ECO:0008006" key="3">
    <source>
        <dbReference type="Google" id="ProtNLM"/>
    </source>
</evidence>
<dbReference type="OrthoDB" id="3543113at2759"/>
<protein>
    <recommendedName>
        <fullName evidence="3">F-box domain-containing protein</fullName>
    </recommendedName>
</protein>
<dbReference type="Gene3D" id="3.80.10.10">
    <property type="entry name" value="Ribonuclease Inhibitor"/>
    <property type="match status" value="1"/>
</dbReference>
<dbReference type="AlphaFoldDB" id="F8PJF5"/>
<evidence type="ECO:0000313" key="1">
    <source>
        <dbReference type="EMBL" id="EGO04093.1"/>
    </source>
</evidence>
<proteinExistence type="predicted"/>
<dbReference type="STRING" id="936435.F8PJF5"/>
<organism evidence="2">
    <name type="scientific">Serpula lacrymans var. lacrymans (strain S7.3)</name>
    <name type="common">Dry rot fungus</name>
    <dbReference type="NCBI Taxonomy" id="936435"/>
    <lineage>
        <taxon>Eukaryota</taxon>
        <taxon>Fungi</taxon>
        <taxon>Dikarya</taxon>
        <taxon>Basidiomycota</taxon>
        <taxon>Agaricomycotina</taxon>
        <taxon>Agaricomycetes</taxon>
        <taxon>Agaricomycetidae</taxon>
        <taxon>Boletales</taxon>
        <taxon>Coniophorineae</taxon>
        <taxon>Serpulaceae</taxon>
        <taxon>Serpula</taxon>
    </lineage>
</organism>
<dbReference type="HOGENOM" id="CLU_021164_0_0_1"/>
<dbReference type="Proteomes" id="UP000008063">
    <property type="component" value="Unassembled WGS sequence"/>
</dbReference>
<keyword evidence="2" id="KW-1185">Reference proteome</keyword>
<dbReference type="EMBL" id="GL945475">
    <property type="protein sequence ID" value="EGO04093.1"/>
    <property type="molecule type" value="Genomic_DNA"/>
</dbReference>
<dbReference type="OMA" id="NIACHRY"/>
<gene>
    <name evidence="1" type="ORF">SERLA73DRAFT_69879</name>
</gene>
<reference evidence="2" key="1">
    <citation type="journal article" date="2011" name="Science">
        <title>The plant cell wall-decomposing machinery underlies the functional diversity of forest fungi.</title>
        <authorList>
            <person name="Eastwood D.C."/>
            <person name="Floudas D."/>
            <person name="Binder M."/>
            <person name="Majcherczyk A."/>
            <person name="Schneider P."/>
            <person name="Aerts A."/>
            <person name="Asiegbu F.O."/>
            <person name="Baker S.E."/>
            <person name="Barry K."/>
            <person name="Bendiksby M."/>
            <person name="Blumentritt M."/>
            <person name="Coutinho P.M."/>
            <person name="Cullen D."/>
            <person name="de Vries R.P."/>
            <person name="Gathman A."/>
            <person name="Goodell B."/>
            <person name="Henrissat B."/>
            <person name="Ihrmark K."/>
            <person name="Kauserud H."/>
            <person name="Kohler A."/>
            <person name="LaButti K."/>
            <person name="Lapidus A."/>
            <person name="Lavin J.L."/>
            <person name="Lee Y.-H."/>
            <person name="Lindquist E."/>
            <person name="Lilly W."/>
            <person name="Lucas S."/>
            <person name="Morin E."/>
            <person name="Murat C."/>
            <person name="Oguiza J.A."/>
            <person name="Park J."/>
            <person name="Pisabarro A.G."/>
            <person name="Riley R."/>
            <person name="Rosling A."/>
            <person name="Salamov A."/>
            <person name="Schmidt O."/>
            <person name="Schmutz J."/>
            <person name="Skrede I."/>
            <person name="Stenlid J."/>
            <person name="Wiebenga A."/>
            <person name="Xie X."/>
            <person name="Kuees U."/>
            <person name="Hibbett D.S."/>
            <person name="Hoffmeister D."/>
            <person name="Hoegberg N."/>
            <person name="Martin F."/>
            <person name="Grigoriev I.V."/>
            <person name="Watkinson S.C."/>
        </authorList>
    </citation>
    <scope>NUCLEOTIDE SEQUENCE [LARGE SCALE GENOMIC DNA]</scope>
    <source>
        <strain evidence="2">strain S7.3</strain>
    </source>
</reference>